<dbReference type="Proteomes" id="UP000705379">
    <property type="component" value="Unassembled WGS sequence"/>
</dbReference>
<keyword evidence="1" id="KW-0812">Transmembrane</keyword>
<dbReference type="EMBL" id="QTKU01000003">
    <property type="protein sequence ID" value="MBS8261044.1"/>
    <property type="molecule type" value="Genomic_DNA"/>
</dbReference>
<evidence type="ECO:0000256" key="1">
    <source>
        <dbReference type="SAM" id="Phobius"/>
    </source>
</evidence>
<feature type="transmembrane region" description="Helical" evidence="1">
    <location>
        <begin position="131"/>
        <end position="153"/>
    </location>
</feature>
<proteinExistence type="predicted"/>
<evidence type="ECO:0000313" key="2">
    <source>
        <dbReference type="EMBL" id="MBS8261044.1"/>
    </source>
</evidence>
<keyword evidence="1" id="KW-0472">Membrane</keyword>
<reference evidence="2" key="1">
    <citation type="submission" date="2018-08" db="EMBL/GenBank/DDBJ databases">
        <authorList>
            <person name="Jin W."/>
            <person name="Wang H."/>
            <person name="Yang Y."/>
            <person name="Li M."/>
            <person name="Liu J."/>
        </authorList>
    </citation>
    <scope>NUCLEOTIDE SEQUENCE</scope>
    <source>
        <strain evidence="2">AESS21</strain>
    </source>
</reference>
<evidence type="ECO:0000313" key="3">
    <source>
        <dbReference type="Proteomes" id="UP000705379"/>
    </source>
</evidence>
<keyword evidence="1" id="KW-1133">Transmembrane helix</keyword>
<gene>
    <name evidence="2" type="ORF">DYI23_12520</name>
</gene>
<organism evidence="2 3">
    <name type="scientific">Roseibium polysiphoniae</name>
    <dbReference type="NCBI Taxonomy" id="2571221"/>
    <lineage>
        <taxon>Bacteria</taxon>
        <taxon>Pseudomonadati</taxon>
        <taxon>Pseudomonadota</taxon>
        <taxon>Alphaproteobacteria</taxon>
        <taxon>Hyphomicrobiales</taxon>
        <taxon>Stappiaceae</taxon>
        <taxon>Roseibium</taxon>
    </lineage>
</organism>
<dbReference type="AlphaFoldDB" id="A0A944CDC5"/>
<dbReference type="RefSeq" id="WP_213216510.1">
    <property type="nucleotide sequence ID" value="NZ_QTKU01000003.1"/>
</dbReference>
<sequence>MSNRSNSSVTGVLESLEDEVSSNGADVNAILNASGSRAAGPLLFLPAVVMISPVGAIPGVPIVLATLIILVSAQILIGSSRIWLPRFIRQRSVPKDKLLSMLDRIRPYARQVDRFLGNHLSILAGPPMPRVVAFLCIMLALAVFPATLIPTAAALPGGAIALLSLGLLTRDGLVTLAGLLATGAAVYFLLLLS</sequence>
<accession>A0A944CDC5</accession>
<reference evidence="2" key="2">
    <citation type="journal article" date="2021" name="Microorganisms">
        <title>Bacterial Dimethylsulfoniopropionate Biosynthesis in the East China Sea.</title>
        <authorList>
            <person name="Liu J."/>
            <person name="Zhang Y."/>
            <person name="Liu J."/>
            <person name="Zhong H."/>
            <person name="Williams B.T."/>
            <person name="Zheng Y."/>
            <person name="Curson A.R.J."/>
            <person name="Sun C."/>
            <person name="Sun H."/>
            <person name="Song D."/>
            <person name="Wagner Mackenzie B."/>
            <person name="Bermejo Martinez A."/>
            <person name="Todd J.D."/>
            <person name="Zhang X.H."/>
        </authorList>
    </citation>
    <scope>NUCLEOTIDE SEQUENCE</scope>
    <source>
        <strain evidence="2">AESS21</strain>
    </source>
</reference>
<dbReference type="Pfam" id="PF06055">
    <property type="entry name" value="ExoD"/>
    <property type="match status" value="1"/>
</dbReference>
<comment type="caution">
    <text evidence="2">The sequence shown here is derived from an EMBL/GenBank/DDBJ whole genome shotgun (WGS) entry which is preliminary data.</text>
</comment>
<protein>
    <submittedName>
        <fullName evidence="2">Exopolysaccharide biosynthesis protein</fullName>
    </submittedName>
</protein>
<dbReference type="PIRSF" id="PIRSF033239">
    <property type="entry name" value="ExoD"/>
    <property type="match status" value="1"/>
</dbReference>
<dbReference type="PANTHER" id="PTHR41795">
    <property type="entry name" value="EXOPOLYSACCHARIDE SYNTHESIS PROTEIN"/>
    <property type="match status" value="1"/>
</dbReference>
<dbReference type="PANTHER" id="PTHR41795:SF1">
    <property type="entry name" value="EXOPOLYSACCHARIDE SYNTHESIS PROTEIN"/>
    <property type="match status" value="1"/>
</dbReference>
<name>A0A944CDC5_9HYPH</name>
<feature type="transmembrane region" description="Helical" evidence="1">
    <location>
        <begin position="62"/>
        <end position="84"/>
    </location>
</feature>
<feature type="transmembrane region" description="Helical" evidence="1">
    <location>
        <begin position="38"/>
        <end position="56"/>
    </location>
</feature>
<dbReference type="InterPro" id="IPR010331">
    <property type="entry name" value="ExoD"/>
</dbReference>
<feature type="transmembrane region" description="Helical" evidence="1">
    <location>
        <begin position="173"/>
        <end position="192"/>
    </location>
</feature>